<proteinExistence type="predicted"/>
<comment type="caution">
    <text evidence="1">The sequence shown here is derived from an EMBL/GenBank/DDBJ whole genome shotgun (WGS) entry which is preliminary data.</text>
</comment>
<reference evidence="1 2" key="1">
    <citation type="submission" date="2017-09" db="EMBL/GenBank/DDBJ databases">
        <title>Depth-based differentiation of microbial function through sediment-hosted aquifers and enrichment of novel symbionts in the deep terrestrial subsurface.</title>
        <authorList>
            <person name="Probst A.J."/>
            <person name="Ladd B."/>
            <person name="Jarett J.K."/>
            <person name="Geller-Mcgrath D.E."/>
            <person name="Sieber C.M."/>
            <person name="Emerson J.B."/>
            <person name="Anantharaman K."/>
            <person name="Thomas B.C."/>
            <person name="Malmstrom R."/>
            <person name="Stieglmeier M."/>
            <person name="Klingl A."/>
            <person name="Woyke T."/>
            <person name="Ryan C.M."/>
            <person name="Banfield J.F."/>
        </authorList>
    </citation>
    <scope>NUCLEOTIDE SEQUENCE [LARGE SCALE GENOMIC DNA]</scope>
    <source>
        <strain evidence="1">CG08_land_8_20_14_0_20_45_16</strain>
    </source>
</reference>
<dbReference type="AlphaFoldDB" id="A0A2H0XZ05"/>
<name>A0A2H0XZ05_UNCSA</name>
<gene>
    <name evidence="1" type="ORF">COT42_03520</name>
</gene>
<protein>
    <submittedName>
        <fullName evidence="1">Uncharacterized protein</fullName>
    </submittedName>
</protein>
<evidence type="ECO:0000313" key="2">
    <source>
        <dbReference type="Proteomes" id="UP000231343"/>
    </source>
</evidence>
<sequence>MEINRIDETLNAKFDHLVDNEKALQRPCIYYPECKCSVPQLRFQICRSCARGMKYVHNDIVPSIFHKIKDLAISLKQRMGL</sequence>
<organism evidence="1 2">
    <name type="scientific">Candidatus Saganbacteria bacterium CG08_land_8_20_14_0_20_45_16</name>
    <dbReference type="NCBI Taxonomy" id="2014293"/>
    <lineage>
        <taxon>Bacteria</taxon>
        <taxon>Bacillati</taxon>
        <taxon>Saganbacteria</taxon>
    </lineage>
</organism>
<dbReference type="Proteomes" id="UP000231343">
    <property type="component" value="Unassembled WGS sequence"/>
</dbReference>
<dbReference type="EMBL" id="PEYM01000059">
    <property type="protein sequence ID" value="PIS30257.1"/>
    <property type="molecule type" value="Genomic_DNA"/>
</dbReference>
<accession>A0A2H0XZ05</accession>
<evidence type="ECO:0000313" key="1">
    <source>
        <dbReference type="EMBL" id="PIS30257.1"/>
    </source>
</evidence>